<dbReference type="RefSeq" id="WP_141496760.1">
    <property type="nucleotide sequence ID" value="NZ_JALKOG010000006.1"/>
</dbReference>
<sequence>MAGDGWFGRHKWRPYNDAGHVLSSGASMRICGKVAQYRRVRIHANRCESVDTFMHVCKQVVQHRRVRIHAHRREDENVLLDKRHCAINFAATIRAVISGNTWKGYLHYPVAQTVAARFIAHFNYRTALSRRL</sequence>
<reference evidence="1 2" key="1">
    <citation type="submission" date="2019-06" db="EMBL/GenBank/DDBJ databases">
        <title>Pantoea dispersa Assembly.</title>
        <authorList>
            <person name="Wang J."/>
        </authorList>
    </citation>
    <scope>NUCLEOTIDE SEQUENCE [LARGE SCALE GENOMIC DNA]</scope>
    <source>
        <strain evidence="2">bio</strain>
    </source>
</reference>
<dbReference type="EMBL" id="VICF01000008">
    <property type="protein sequence ID" value="TQC70587.1"/>
    <property type="molecule type" value="Genomic_DNA"/>
</dbReference>
<protein>
    <submittedName>
        <fullName evidence="1">Uncharacterized protein</fullName>
    </submittedName>
</protein>
<keyword evidence="2" id="KW-1185">Reference proteome</keyword>
<gene>
    <name evidence="1" type="ORF">FK492_18435</name>
</gene>
<accession>A0ABY2ZUA3</accession>
<organism evidence="1 2">
    <name type="scientific">Pantoea dispersa</name>
    <dbReference type="NCBI Taxonomy" id="59814"/>
    <lineage>
        <taxon>Bacteria</taxon>
        <taxon>Pseudomonadati</taxon>
        <taxon>Pseudomonadota</taxon>
        <taxon>Gammaproteobacteria</taxon>
        <taxon>Enterobacterales</taxon>
        <taxon>Erwiniaceae</taxon>
        <taxon>Pantoea</taxon>
    </lineage>
</organism>
<dbReference type="Proteomes" id="UP000319715">
    <property type="component" value="Unassembled WGS sequence"/>
</dbReference>
<evidence type="ECO:0000313" key="1">
    <source>
        <dbReference type="EMBL" id="TQC70587.1"/>
    </source>
</evidence>
<evidence type="ECO:0000313" key="2">
    <source>
        <dbReference type="Proteomes" id="UP000319715"/>
    </source>
</evidence>
<proteinExistence type="predicted"/>
<comment type="caution">
    <text evidence="1">The sequence shown here is derived from an EMBL/GenBank/DDBJ whole genome shotgun (WGS) entry which is preliminary data.</text>
</comment>
<name>A0ABY2ZUA3_9GAMM</name>